<comment type="caution">
    <text evidence="3">The sequence shown here is derived from an EMBL/GenBank/DDBJ whole genome shotgun (WGS) entry which is preliminary data.</text>
</comment>
<evidence type="ECO:0000256" key="1">
    <source>
        <dbReference type="SAM" id="MobiDB-lite"/>
    </source>
</evidence>
<sequence length="163" mass="18080">MDPQILAARLNRFAAAQLWLLLSLVGDESTEDQRELREIIEGKTALKIQPDRLGEVKMQLEEEIMQGYEDGHCLGLYSARVIECILEHRSPQSNNHSLAHRIHHDLKGVLPELRGLASFLGPHASAQPGFPQPEEPSPRTHELNDSGPKDTGHVQITVGSSQS</sequence>
<dbReference type="Proteomes" id="UP000030108">
    <property type="component" value="Unassembled WGS sequence"/>
</dbReference>
<dbReference type="EMBL" id="JATN01000322">
    <property type="protein sequence ID" value="EUC55867.1"/>
    <property type="molecule type" value="Genomic_DNA"/>
</dbReference>
<evidence type="ECO:0000256" key="2">
    <source>
        <dbReference type="SAM" id="SignalP"/>
    </source>
</evidence>
<name>X8J1R4_9AGAM</name>
<gene>
    <name evidence="3" type="ORF">RSOL_142380</name>
</gene>
<accession>X8J1R4</accession>
<organism evidence="3 4">
    <name type="scientific">Rhizoctonia solani AG-3 Rhs1AP</name>
    <dbReference type="NCBI Taxonomy" id="1086054"/>
    <lineage>
        <taxon>Eukaryota</taxon>
        <taxon>Fungi</taxon>
        <taxon>Dikarya</taxon>
        <taxon>Basidiomycota</taxon>
        <taxon>Agaricomycotina</taxon>
        <taxon>Agaricomycetes</taxon>
        <taxon>Cantharellales</taxon>
        <taxon>Ceratobasidiaceae</taxon>
        <taxon>Rhizoctonia</taxon>
    </lineage>
</organism>
<feature type="non-terminal residue" evidence="3">
    <location>
        <position position="163"/>
    </location>
</feature>
<protein>
    <submittedName>
        <fullName evidence="3">Uncharacterized protein</fullName>
    </submittedName>
</protein>
<feature type="region of interest" description="Disordered" evidence="1">
    <location>
        <begin position="120"/>
        <end position="163"/>
    </location>
</feature>
<feature type="chain" id="PRO_5004986287" evidence="2">
    <location>
        <begin position="31"/>
        <end position="163"/>
    </location>
</feature>
<keyword evidence="2" id="KW-0732">Signal</keyword>
<proteinExistence type="predicted"/>
<evidence type="ECO:0000313" key="3">
    <source>
        <dbReference type="EMBL" id="EUC55867.1"/>
    </source>
</evidence>
<feature type="signal peptide" evidence="2">
    <location>
        <begin position="1"/>
        <end position="30"/>
    </location>
</feature>
<feature type="compositionally biased region" description="Basic and acidic residues" evidence="1">
    <location>
        <begin position="136"/>
        <end position="152"/>
    </location>
</feature>
<dbReference type="AlphaFoldDB" id="X8J1R4"/>
<evidence type="ECO:0000313" key="4">
    <source>
        <dbReference type="Proteomes" id="UP000030108"/>
    </source>
</evidence>
<reference evidence="4" key="1">
    <citation type="journal article" date="2014" name="Genome Announc.">
        <title>Draft genome sequence of the plant-pathogenic soil fungus Rhizoctonia solani anastomosis group 3 strain Rhs1AP.</title>
        <authorList>
            <person name="Cubeta M.A."/>
            <person name="Thomas E."/>
            <person name="Dean R.A."/>
            <person name="Jabaji S."/>
            <person name="Neate S.M."/>
            <person name="Tavantzis S."/>
            <person name="Toda T."/>
            <person name="Vilgalys R."/>
            <person name="Bharathan N."/>
            <person name="Fedorova-Abrams N."/>
            <person name="Pakala S.B."/>
            <person name="Pakala S.M."/>
            <person name="Zafar N."/>
            <person name="Joardar V."/>
            <person name="Losada L."/>
            <person name="Nierman W.C."/>
        </authorList>
    </citation>
    <scope>NUCLEOTIDE SEQUENCE [LARGE SCALE GENOMIC DNA]</scope>
    <source>
        <strain evidence="4">AG-3</strain>
    </source>
</reference>